<evidence type="ECO:0000313" key="3">
    <source>
        <dbReference type="EMBL" id="CAL8107832.1"/>
    </source>
</evidence>
<feature type="coiled-coil region" evidence="1">
    <location>
        <begin position="21"/>
        <end position="48"/>
    </location>
</feature>
<evidence type="ECO:0000256" key="2">
    <source>
        <dbReference type="SAM" id="Phobius"/>
    </source>
</evidence>
<proteinExistence type="predicted"/>
<reference evidence="3 4" key="1">
    <citation type="submission" date="2024-08" db="EMBL/GenBank/DDBJ databases">
        <authorList>
            <person name="Cucini C."/>
            <person name="Frati F."/>
        </authorList>
    </citation>
    <scope>NUCLEOTIDE SEQUENCE [LARGE SCALE GENOMIC DNA]</scope>
</reference>
<keyword evidence="2" id="KW-1133">Transmembrane helix</keyword>
<comment type="caution">
    <text evidence="3">The sequence shown here is derived from an EMBL/GenBank/DDBJ whole genome shotgun (WGS) entry which is preliminary data.</text>
</comment>
<feature type="transmembrane region" description="Helical" evidence="2">
    <location>
        <begin position="86"/>
        <end position="105"/>
    </location>
</feature>
<evidence type="ECO:0000313" key="4">
    <source>
        <dbReference type="Proteomes" id="UP001642540"/>
    </source>
</evidence>
<dbReference type="Proteomes" id="UP001642540">
    <property type="component" value="Unassembled WGS sequence"/>
</dbReference>
<dbReference type="EMBL" id="CAXLJM020000039">
    <property type="protein sequence ID" value="CAL8107832.1"/>
    <property type="molecule type" value="Genomic_DNA"/>
</dbReference>
<accession>A0ABP1QLV1</accession>
<keyword evidence="4" id="KW-1185">Reference proteome</keyword>
<sequence>MVRGARRRIVALTRSCPMMQKEASEMSVEELEEMIPKLEEETKNATDMTTWFLDAKSEWDSMKGDINVELNDCIQRMTALTQEIQWLIANTFIVYIPVTITLYNVTII</sequence>
<keyword evidence="2" id="KW-0812">Transmembrane</keyword>
<name>A0ABP1QLV1_9HEXA</name>
<evidence type="ECO:0000256" key="1">
    <source>
        <dbReference type="SAM" id="Coils"/>
    </source>
</evidence>
<protein>
    <submittedName>
        <fullName evidence="3">Uncharacterized protein</fullName>
    </submittedName>
</protein>
<gene>
    <name evidence="3" type="ORF">ODALV1_LOCUS12785</name>
</gene>
<keyword evidence="2" id="KW-0472">Membrane</keyword>
<organism evidence="3 4">
    <name type="scientific">Orchesella dallaii</name>
    <dbReference type="NCBI Taxonomy" id="48710"/>
    <lineage>
        <taxon>Eukaryota</taxon>
        <taxon>Metazoa</taxon>
        <taxon>Ecdysozoa</taxon>
        <taxon>Arthropoda</taxon>
        <taxon>Hexapoda</taxon>
        <taxon>Collembola</taxon>
        <taxon>Entomobryomorpha</taxon>
        <taxon>Entomobryoidea</taxon>
        <taxon>Orchesellidae</taxon>
        <taxon>Orchesellinae</taxon>
        <taxon>Orchesella</taxon>
    </lineage>
</organism>
<keyword evidence="1" id="KW-0175">Coiled coil</keyword>